<proteinExistence type="predicted"/>
<dbReference type="InterPro" id="IPR029052">
    <property type="entry name" value="Metallo-depent_PP-like"/>
</dbReference>
<dbReference type="GO" id="GO:0005634">
    <property type="term" value="C:nucleus"/>
    <property type="evidence" value="ECO:0007669"/>
    <property type="project" value="TreeGrafter"/>
</dbReference>
<protein>
    <submittedName>
        <fullName evidence="3">Calcineurin-like phosphoesterase domain-containing protein</fullName>
    </submittedName>
</protein>
<name>A0A915D1X5_9BILA</name>
<organism evidence="2 3">
    <name type="scientific">Ditylenchus dipsaci</name>
    <dbReference type="NCBI Taxonomy" id="166011"/>
    <lineage>
        <taxon>Eukaryota</taxon>
        <taxon>Metazoa</taxon>
        <taxon>Ecdysozoa</taxon>
        <taxon>Nematoda</taxon>
        <taxon>Chromadorea</taxon>
        <taxon>Rhabditida</taxon>
        <taxon>Tylenchina</taxon>
        <taxon>Tylenchomorpha</taxon>
        <taxon>Sphaerularioidea</taxon>
        <taxon>Anguinidae</taxon>
        <taxon>Anguininae</taxon>
        <taxon>Ditylenchus</taxon>
    </lineage>
</organism>
<dbReference type="PANTHER" id="PTHR12849:SF0">
    <property type="entry name" value="LARIAT DEBRANCHING ENZYME"/>
    <property type="match status" value="1"/>
</dbReference>
<accession>A0A915D1X5</accession>
<dbReference type="GO" id="GO:0000398">
    <property type="term" value="P:mRNA splicing, via spliceosome"/>
    <property type="evidence" value="ECO:0007669"/>
    <property type="project" value="TreeGrafter"/>
</dbReference>
<dbReference type="SUPFAM" id="SSF56300">
    <property type="entry name" value="Metallo-dependent phosphatases"/>
    <property type="match status" value="1"/>
</dbReference>
<dbReference type="PANTHER" id="PTHR12849">
    <property type="entry name" value="RNA LARIAT DEBRANCHING ENZYME"/>
    <property type="match status" value="1"/>
</dbReference>
<sequence>MDSASKKQPVESVPATSKENAEQEGKEPSCKRFKLNTRRSMNLAVAGCSHGEMDRIYDTLSQMEHQRGVKFDLLICCGDFQAIRNYGDLQHLKVPDKFRQLMTFYKYYSGKKLHRY</sequence>
<evidence type="ECO:0000313" key="3">
    <source>
        <dbReference type="WBParaSite" id="jg14687"/>
    </source>
</evidence>
<reference evidence="3" key="1">
    <citation type="submission" date="2022-11" db="UniProtKB">
        <authorList>
            <consortium name="WormBaseParasite"/>
        </authorList>
    </citation>
    <scope>IDENTIFICATION</scope>
</reference>
<dbReference type="GO" id="GO:0008419">
    <property type="term" value="F:RNA lariat debranching enzyme activity"/>
    <property type="evidence" value="ECO:0007669"/>
    <property type="project" value="TreeGrafter"/>
</dbReference>
<evidence type="ECO:0000256" key="1">
    <source>
        <dbReference type="SAM" id="MobiDB-lite"/>
    </source>
</evidence>
<dbReference type="Proteomes" id="UP000887574">
    <property type="component" value="Unplaced"/>
</dbReference>
<feature type="region of interest" description="Disordered" evidence="1">
    <location>
        <begin position="1"/>
        <end position="32"/>
    </location>
</feature>
<feature type="compositionally biased region" description="Basic and acidic residues" evidence="1">
    <location>
        <begin position="19"/>
        <end position="30"/>
    </location>
</feature>
<dbReference type="WBParaSite" id="jg14687">
    <property type="protein sequence ID" value="jg14687"/>
    <property type="gene ID" value="jg14687"/>
</dbReference>
<dbReference type="AlphaFoldDB" id="A0A915D1X5"/>
<evidence type="ECO:0000313" key="2">
    <source>
        <dbReference type="Proteomes" id="UP000887574"/>
    </source>
</evidence>
<keyword evidence="2" id="KW-1185">Reference proteome</keyword>